<evidence type="ECO:0008006" key="3">
    <source>
        <dbReference type="Google" id="ProtNLM"/>
    </source>
</evidence>
<comment type="caution">
    <text evidence="1">The sequence shown here is derived from an EMBL/GenBank/DDBJ whole genome shotgun (WGS) entry which is preliminary data.</text>
</comment>
<dbReference type="Gene3D" id="3.30.530.20">
    <property type="match status" value="1"/>
</dbReference>
<dbReference type="AlphaFoldDB" id="A0A2V3PM72"/>
<evidence type="ECO:0000313" key="1">
    <source>
        <dbReference type="EMBL" id="PXV60271.1"/>
    </source>
</evidence>
<gene>
    <name evidence="1" type="ORF">CLV62_12947</name>
</gene>
<evidence type="ECO:0000313" key="2">
    <source>
        <dbReference type="Proteomes" id="UP000247973"/>
    </source>
</evidence>
<reference evidence="1 2" key="1">
    <citation type="submission" date="2018-03" db="EMBL/GenBank/DDBJ databases">
        <title>Genomic Encyclopedia of Archaeal and Bacterial Type Strains, Phase II (KMG-II): from individual species to whole genera.</title>
        <authorList>
            <person name="Goeker M."/>
        </authorList>
    </citation>
    <scope>NUCLEOTIDE SEQUENCE [LARGE SCALE GENOMIC DNA]</scope>
    <source>
        <strain evidence="1 2">DSM 100214</strain>
    </source>
</reference>
<protein>
    <recommendedName>
        <fullName evidence="3">Polyketide cyclase/dehydrase/lipid transport protein</fullName>
    </recommendedName>
</protein>
<dbReference type="EMBL" id="QICL01000029">
    <property type="protein sequence ID" value="PXV60271.1"/>
    <property type="molecule type" value="Genomic_DNA"/>
</dbReference>
<proteinExistence type="predicted"/>
<dbReference type="OrthoDB" id="1011799at2"/>
<dbReference type="Proteomes" id="UP000247973">
    <property type="component" value="Unassembled WGS sequence"/>
</dbReference>
<accession>A0A2V3PM72</accession>
<dbReference type="RefSeq" id="WP_110312080.1">
    <property type="nucleotide sequence ID" value="NZ_QICL01000029.1"/>
</dbReference>
<dbReference type="InterPro" id="IPR023393">
    <property type="entry name" value="START-like_dom_sf"/>
</dbReference>
<dbReference type="SUPFAM" id="SSF55961">
    <property type="entry name" value="Bet v1-like"/>
    <property type="match status" value="1"/>
</dbReference>
<name>A0A2V3PM72_9BACT</name>
<organism evidence="1 2">
    <name type="scientific">Dysgonomonas alginatilytica</name>
    <dbReference type="NCBI Taxonomy" id="1605892"/>
    <lineage>
        <taxon>Bacteria</taxon>
        <taxon>Pseudomonadati</taxon>
        <taxon>Bacteroidota</taxon>
        <taxon>Bacteroidia</taxon>
        <taxon>Bacteroidales</taxon>
        <taxon>Dysgonomonadaceae</taxon>
        <taxon>Dysgonomonas</taxon>
    </lineage>
</organism>
<sequence length="142" mass="16259">MAEYISDIKTIPYSDQEIFTVLSDLRKLDLIKDKIPQDKIKDFSYDQDSCTVTVDPIGKVRFVIVEREPNSTIKFEAEQLPFKLTLWIQLKQSTDQETKMKLTVKADINAFLKPMISKPLQNGLDKMAETLATIPYGDLADK</sequence>
<keyword evidence="2" id="KW-1185">Reference proteome</keyword>